<dbReference type="Proteomes" id="UP001321473">
    <property type="component" value="Unassembled WGS sequence"/>
</dbReference>
<name>A0AAQ4DTA2_AMBAM</name>
<evidence type="ECO:0000256" key="1">
    <source>
        <dbReference type="SAM" id="MobiDB-lite"/>
    </source>
</evidence>
<feature type="compositionally biased region" description="Acidic residues" evidence="1">
    <location>
        <begin position="101"/>
        <end position="112"/>
    </location>
</feature>
<dbReference type="AlphaFoldDB" id="A0AAQ4DTA2"/>
<proteinExistence type="predicted"/>
<accession>A0AAQ4DTA2</accession>
<feature type="region of interest" description="Disordered" evidence="1">
    <location>
        <begin position="44"/>
        <end position="117"/>
    </location>
</feature>
<comment type="caution">
    <text evidence="2">The sequence shown here is derived from an EMBL/GenBank/DDBJ whole genome shotgun (WGS) entry which is preliminary data.</text>
</comment>
<gene>
    <name evidence="2" type="ORF">V5799_031696</name>
</gene>
<organism evidence="2 3">
    <name type="scientific">Amblyomma americanum</name>
    <name type="common">Lone star tick</name>
    <dbReference type="NCBI Taxonomy" id="6943"/>
    <lineage>
        <taxon>Eukaryota</taxon>
        <taxon>Metazoa</taxon>
        <taxon>Ecdysozoa</taxon>
        <taxon>Arthropoda</taxon>
        <taxon>Chelicerata</taxon>
        <taxon>Arachnida</taxon>
        <taxon>Acari</taxon>
        <taxon>Parasitiformes</taxon>
        <taxon>Ixodida</taxon>
        <taxon>Ixodoidea</taxon>
        <taxon>Ixodidae</taxon>
        <taxon>Amblyomminae</taxon>
        <taxon>Amblyomma</taxon>
    </lineage>
</organism>
<evidence type="ECO:0000313" key="3">
    <source>
        <dbReference type="Proteomes" id="UP001321473"/>
    </source>
</evidence>
<reference evidence="2 3" key="1">
    <citation type="journal article" date="2023" name="Arcadia Sci">
        <title>De novo assembly of a long-read Amblyomma americanum tick genome.</title>
        <authorList>
            <person name="Chou S."/>
            <person name="Poskanzer K.E."/>
            <person name="Rollins M."/>
            <person name="Thuy-Boun P.S."/>
        </authorList>
    </citation>
    <scope>NUCLEOTIDE SEQUENCE [LARGE SCALE GENOMIC DNA]</scope>
    <source>
        <strain evidence="2">F_SG_1</strain>
        <tissue evidence="2">Salivary glands</tissue>
    </source>
</reference>
<dbReference type="EMBL" id="JARKHS020027099">
    <property type="protein sequence ID" value="KAK8765692.1"/>
    <property type="molecule type" value="Genomic_DNA"/>
</dbReference>
<keyword evidence="3" id="KW-1185">Reference proteome</keyword>
<evidence type="ECO:0000313" key="2">
    <source>
        <dbReference type="EMBL" id="KAK8765692.1"/>
    </source>
</evidence>
<feature type="compositionally biased region" description="Basic and acidic residues" evidence="1">
    <location>
        <begin position="88"/>
        <end position="98"/>
    </location>
</feature>
<protein>
    <submittedName>
        <fullName evidence="2">Uncharacterized protein</fullName>
    </submittedName>
</protein>
<sequence>MLKVCWNAQSKSENNGHAHVPGVKNIVNKRRHRKVPLPERVHLATAEGPDEIEEPIATVDWPTDNGDVVEPEESPVGSSRKSRHGKSRSADHLSHDVQEILPEDATDQETEETTSAVKDSQLKEILASFGLNMVDIGAVTGADVLRAAGSVLYKLDSAPLLSLDMTVNPMNDTLKMLAVRPAWFFFLQFGSFAISFDLKGGSDIGGAGVTEKFRTLARISNFVS</sequence>